<keyword evidence="1" id="KW-0812">Transmembrane</keyword>
<feature type="transmembrane region" description="Helical" evidence="1">
    <location>
        <begin position="41"/>
        <end position="58"/>
    </location>
</feature>
<dbReference type="RefSeq" id="WP_092016281.1">
    <property type="nucleotide sequence ID" value="NZ_FOXH01000005.1"/>
</dbReference>
<dbReference type="EMBL" id="FOXH01000005">
    <property type="protein sequence ID" value="SFP69954.1"/>
    <property type="molecule type" value="Genomic_DNA"/>
</dbReference>
<gene>
    <name evidence="2" type="ORF">SAMN04515674_10521</name>
</gene>
<proteinExistence type="predicted"/>
<sequence length="174" mass="19687">MFTVTFFRKTIVFGVLAGLACFGYCLVLNSIGVIPLAGKKAPNAIINIIFMVLAVRAYRKTKQDEILHFWEGLIVANFTNFVAACISSSCLYWYFGANNGDLIKLFVDQSIQELLSYKAQIVKQEGLNYFIDLMNQIKLITPASIASDEVQQKMILGFLPSIMISIYFRRQYVK</sequence>
<feature type="transmembrane region" description="Helical" evidence="1">
    <location>
        <begin position="70"/>
        <end position="95"/>
    </location>
</feature>
<evidence type="ECO:0000256" key="1">
    <source>
        <dbReference type="SAM" id="Phobius"/>
    </source>
</evidence>
<organism evidence="2 3">
    <name type="scientific">Pseudarcicella hirudinis</name>
    <dbReference type="NCBI Taxonomy" id="1079859"/>
    <lineage>
        <taxon>Bacteria</taxon>
        <taxon>Pseudomonadati</taxon>
        <taxon>Bacteroidota</taxon>
        <taxon>Cytophagia</taxon>
        <taxon>Cytophagales</taxon>
        <taxon>Flectobacillaceae</taxon>
        <taxon>Pseudarcicella</taxon>
    </lineage>
</organism>
<dbReference type="Proteomes" id="UP000199306">
    <property type="component" value="Unassembled WGS sequence"/>
</dbReference>
<name>A0A1I5SGU3_9BACT</name>
<protein>
    <recommendedName>
        <fullName evidence="4">DUF4199 domain-containing protein</fullName>
    </recommendedName>
</protein>
<dbReference type="STRING" id="1079859.SAMN04515674_10521"/>
<keyword evidence="1" id="KW-0472">Membrane</keyword>
<dbReference type="AlphaFoldDB" id="A0A1I5SGU3"/>
<dbReference type="InterPro" id="IPR025250">
    <property type="entry name" value="DUF4199"/>
</dbReference>
<dbReference type="Pfam" id="PF13858">
    <property type="entry name" value="DUF4199"/>
    <property type="match status" value="1"/>
</dbReference>
<dbReference type="OrthoDB" id="963633at2"/>
<evidence type="ECO:0000313" key="2">
    <source>
        <dbReference type="EMBL" id="SFP69954.1"/>
    </source>
</evidence>
<keyword evidence="3" id="KW-1185">Reference proteome</keyword>
<accession>A0A1I5SGU3</accession>
<evidence type="ECO:0000313" key="3">
    <source>
        <dbReference type="Proteomes" id="UP000199306"/>
    </source>
</evidence>
<keyword evidence="1" id="KW-1133">Transmembrane helix</keyword>
<reference evidence="2 3" key="1">
    <citation type="submission" date="2016-10" db="EMBL/GenBank/DDBJ databases">
        <authorList>
            <person name="de Groot N.N."/>
        </authorList>
    </citation>
    <scope>NUCLEOTIDE SEQUENCE [LARGE SCALE GENOMIC DNA]</scope>
    <source>
        <strain evidence="3">E92,LMG 26720,CCM 7988</strain>
    </source>
</reference>
<evidence type="ECO:0008006" key="4">
    <source>
        <dbReference type="Google" id="ProtNLM"/>
    </source>
</evidence>
<feature type="transmembrane region" description="Helical" evidence="1">
    <location>
        <begin position="12"/>
        <end position="35"/>
    </location>
</feature>